<evidence type="ECO:0000313" key="3">
    <source>
        <dbReference type="EMBL" id="CAD9576749.1"/>
    </source>
</evidence>
<name>A0A7S2KGX6_9STRA</name>
<accession>A0A7S2KGX6</accession>
<organism evidence="3">
    <name type="scientific">Skeletonema marinoi</name>
    <dbReference type="NCBI Taxonomy" id="267567"/>
    <lineage>
        <taxon>Eukaryota</taxon>
        <taxon>Sar</taxon>
        <taxon>Stramenopiles</taxon>
        <taxon>Ochrophyta</taxon>
        <taxon>Bacillariophyta</taxon>
        <taxon>Coscinodiscophyceae</taxon>
        <taxon>Thalassiosirophycidae</taxon>
        <taxon>Thalassiosirales</taxon>
        <taxon>Skeletonemataceae</taxon>
        <taxon>Skeletonema</taxon>
        <taxon>Skeletonema marinoi-dohrnii complex</taxon>
    </lineage>
</organism>
<dbReference type="AlphaFoldDB" id="A0A7S2KGX6"/>
<proteinExistence type="predicted"/>
<feature type="region of interest" description="Disordered" evidence="1">
    <location>
        <begin position="169"/>
        <end position="194"/>
    </location>
</feature>
<reference evidence="3" key="1">
    <citation type="submission" date="2021-01" db="EMBL/GenBank/DDBJ databases">
        <authorList>
            <person name="Corre E."/>
            <person name="Pelletier E."/>
            <person name="Niang G."/>
            <person name="Scheremetjew M."/>
            <person name="Finn R."/>
            <person name="Kale V."/>
            <person name="Holt S."/>
            <person name="Cochrane G."/>
            <person name="Meng A."/>
            <person name="Brown T."/>
            <person name="Cohen L."/>
        </authorList>
    </citation>
    <scope>NUCLEOTIDE SEQUENCE</scope>
    <source>
        <strain evidence="3">SM1012Den-03</strain>
    </source>
</reference>
<dbReference type="EMBL" id="HBGZ01003488">
    <property type="protein sequence ID" value="CAD9576749.1"/>
    <property type="molecule type" value="Transcribed_RNA"/>
</dbReference>
<feature type="signal peptide" evidence="2">
    <location>
        <begin position="1"/>
        <end position="18"/>
    </location>
</feature>
<sequence>MNTQLVLLLSLLISLTSAYTTPKPSTAKISHRRAFLSTIASGAATASAYPNDASAATDDDGTSVSNYIRQVFGSPLVGATPNMPTKPIDTDATYDTREARNRAYDEAFQQDARDRDAYYGQMAMRKRQGTNQNVQQYRESLGLDGKGDVRMRVGEERVQGLASLRDLKADYLSSSEEQQDDNDSSQTTAEIPAE</sequence>
<evidence type="ECO:0000256" key="1">
    <source>
        <dbReference type="SAM" id="MobiDB-lite"/>
    </source>
</evidence>
<gene>
    <name evidence="3" type="ORF">SMAR0320_LOCUS2353</name>
</gene>
<feature type="chain" id="PRO_5031203305" evidence="2">
    <location>
        <begin position="19"/>
        <end position="194"/>
    </location>
</feature>
<protein>
    <submittedName>
        <fullName evidence="3">Uncharacterized protein</fullName>
    </submittedName>
</protein>
<keyword evidence="2" id="KW-0732">Signal</keyword>
<evidence type="ECO:0000256" key="2">
    <source>
        <dbReference type="SAM" id="SignalP"/>
    </source>
</evidence>